<keyword evidence="5 8" id="KW-0812">Transmembrane</keyword>
<feature type="transmembrane region" description="Helical" evidence="8">
    <location>
        <begin position="264"/>
        <end position="289"/>
    </location>
</feature>
<dbReference type="Proteomes" id="UP000070258">
    <property type="component" value="Unassembled WGS sequence"/>
</dbReference>
<dbReference type="EMBL" id="LSRF01000001">
    <property type="protein sequence ID" value="KXP14395.1"/>
    <property type="molecule type" value="Genomic_DNA"/>
</dbReference>
<evidence type="ECO:0000256" key="4">
    <source>
        <dbReference type="ARBA" id="ARBA00022475"/>
    </source>
</evidence>
<dbReference type="GO" id="GO:0022857">
    <property type="term" value="F:transmembrane transporter activity"/>
    <property type="evidence" value="ECO:0007669"/>
    <property type="project" value="InterPro"/>
</dbReference>
<dbReference type="Pfam" id="PF01032">
    <property type="entry name" value="FecCD"/>
    <property type="match status" value="1"/>
</dbReference>
<feature type="transmembrane region" description="Helical" evidence="8">
    <location>
        <begin position="301"/>
        <end position="319"/>
    </location>
</feature>
<evidence type="ECO:0000256" key="2">
    <source>
        <dbReference type="ARBA" id="ARBA00007935"/>
    </source>
</evidence>
<evidence type="ECO:0000256" key="8">
    <source>
        <dbReference type="SAM" id="Phobius"/>
    </source>
</evidence>
<keyword evidence="7 8" id="KW-0472">Membrane</keyword>
<dbReference type="GO" id="GO:0005886">
    <property type="term" value="C:plasma membrane"/>
    <property type="evidence" value="ECO:0007669"/>
    <property type="project" value="UniProtKB-SubCell"/>
</dbReference>
<keyword evidence="4" id="KW-1003">Cell membrane</keyword>
<comment type="caution">
    <text evidence="9">The sequence shown here is derived from an EMBL/GenBank/DDBJ whole genome shotgun (WGS) entry which is preliminary data.</text>
</comment>
<feature type="transmembrane region" description="Helical" evidence="8">
    <location>
        <begin position="20"/>
        <end position="42"/>
    </location>
</feature>
<evidence type="ECO:0000256" key="1">
    <source>
        <dbReference type="ARBA" id="ARBA00004651"/>
    </source>
</evidence>
<reference evidence="10" key="1">
    <citation type="submission" date="2016-02" db="EMBL/GenBank/DDBJ databases">
        <authorList>
            <person name="Wen L."/>
            <person name="He K."/>
            <person name="Yang H."/>
        </authorList>
    </citation>
    <scope>NUCLEOTIDE SEQUENCE [LARGE SCALE GENOMIC DNA]</scope>
    <source>
        <strain evidence="10">JCM 15929</strain>
    </source>
</reference>
<keyword evidence="6 8" id="KW-1133">Transmembrane helix</keyword>
<feature type="transmembrane region" description="Helical" evidence="8">
    <location>
        <begin position="211"/>
        <end position="229"/>
    </location>
</feature>
<feature type="transmembrane region" description="Helical" evidence="8">
    <location>
        <begin position="326"/>
        <end position="347"/>
    </location>
</feature>
<dbReference type="RefSeq" id="WP_068569011.1">
    <property type="nucleotide sequence ID" value="NZ_LSRF01000001.1"/>
</dbReference>
<comment type="similarity">
    <text evidence="2">Belongs to the binding-protein-dependent transport system permease family. FecCD subfamily.</text>
</comment>
<evidence type="ECO:0000313" key="10">
    <source>
        <dbReference type="Proteomes" id="UP000070258"/>
    </source>
</evidence>
<dbReference type="PANTHER" id="PTHR30472:SF25">
    <property type="entry name" value="ABC TRANSPORTER PERMEASE PROTEIN MJ0876-RELATED"/>
    <property type="match status" value="1"/>
</dbReference>
<dbReference type="STRING" id="239498.AXK60_00305"/>
<dbReference type="AlphaFoldDB" id="A0A138AVB7"/>
<dbReference type="GO" id="GO:0033214">
    <property type="term" value="P:siderophore-iron import into cell"/>
    <property type="evidence" value="ECO:0007669"/>
    <property type="project" value="TreeGrafter"/>
</dbReference>
<dbReference type="InterPro" id="IPR037294">
    <property type="entry name" value="ABC_BtuC-like"/>
</dbReference>
<comment type="subcellular location">
    <subcellularLocation>
        <location evidence="1">Cell membrane</location>
        <topology evidence="1">Multi-pass membrane protein</topology>
    </subcellularLocation>
</comment>
<accession>A0A138AVB7</accession>
<feature type="transmembrane region" description="Helical" evidence="8">
    <location>
        <begin position="81"/>
        <end position="101"/>
    </location>
</feature>
<feature type="transmembrane region" description="Helical" evidence="8">
    <location>
        <begin position="113"/>
        <end position="132"/>
    </location>
</feature>
<evidence type="ECO:0000313" key="9">
    <source>
        <dbReference type="EMBL" id="KXP14395.1"/>
    </source>
</evidence>
<dbReference type="InterPro" id="IPR000522">
    <property type="entry name" value="ABC_transptr_permease_BtuC"/>
</dbReference>
<evidence type="ECO:0000256" key="5">
    <source>
        <dbReference type="ARBA" id="ARBA00022692"/>
    </source>
</evidence>
<evidence type="ECO:0000256" key="3">
    <source>
        <dbReference type="ARBA" id="ARBA00022448"/>
    </source>
</evidence>
<evidence type="ECO:0000256" key="7">
    <source>
        <dbReference type="ARBA" id="ARBA00023136"/>
    </source>
</evidence>
<name>A0A138AVB7_9ACTN</name>
<dbReference type="OrthoDB" id="9782305at2"/>
<evidence type="ECO:0000256" key="6">
    <source>
        <dbReference type="ARBA" id="ARBA00022989"/>
    </source>
</evidence>
<proteinExistence type="inferred from homology"/>
<sequence>MTSAVAADLAALRRVRRRRIWVVVAALATTTVLAWVGVVHGVTDVSSTRLLATLLPRGDRIAEPFDWMEWTAFIDLRLPRIAVAVVAGAGLAWCGCAMQIITGNPMASPFTTGISHAAAFGAALSMLGSVAIAGSATAGTIVCAFVMACLCSVLVVAIAGVSRVGPTALVLTGIAISYLFAALAAGLQYAADEQQLSAIVRWTFGDLGRATWPQIAVIAAVVAGAGVYVTGNAGRYQRLAAGDDVARSLGVAVGRLRLETGLMITLVSATIVSVTGVIGFVGLVAPHIASMSVGADERFRIPAAGIIGAAVVLAADLVGRLVFSPVIVPVGIVVSLVGVPMFLWLIIREGKRSRT</sequence>
<gene>
    <name evidence="9" type="ORF">AXK60_00305</name>
</gene>
<feature type="transmembrane region" description="Helical" evidence="8">
    <location>
        <begin position="168"/>
        <end position="191"/>
    </location>
</feature>
<dbReference type="SUPFAM" id="SSF81345">
    <property type="entry name" value="ABC transporter involved in vitamin B12 uptake, BtuC"/>
    <property type="match status" value="1"/>
</dbReference>
<organism evidence="9 10">
    <name type="scientific">Tsukamurella pseudospumae</name>
    <dbReference type="NCBI Taxonomy" id="239498"/>
    <lineage>
        <taxon>Bacteria</taxon>
        <taxon>Bacillati</taxon>
        <taxon>Actinomycetota</taxon>
        <taxon>Actinomycetes</taxon>
        <taxon>Mycobacteriales</taxon>
        <taxon>Tsukamurellaceae</taxon>
        <taxon>Tsukamurella</taxon>
    </lineage>
</organism>
<protein>
    <submittedName>
        <fullName evidence="9">Iron ABC transporter permease</fullName>
    </submittedName>
</protein>
<dbReference type="CDD" id="cd06550">
    <property type="entry name" value="TM_ABC_iron-siderophores_like"/>
    <property type="match status" value="1"/>
</dbReference>
<dbReference type="Gene3D" id="1.10.3470.10">
    <property type="entry name" value="ABC transporter involved in vitamin B12 uptake, BtuC"/>
    <property type="match status" value="1"/>
</dbReference>
<keyword evidence="3" id="KW-0813">Transport</keyword>
<dbReference type="PANTHER" id="PTHR30472">
    <property type="entry name" value="FERRIC ENTEROBACTIN TRANSPORT SYSTEM PERMEASE PROTEIN"/>
    <property type="match status" value="1"/>
</dbReference>
<feature type="transmembrane region" description="Helical" evidence="8">
    <location>
        <begin position="138"/>
        <end position="161"/>
    </location>
</feature>